<dbReference type="AlphaFoldDB" id="A0A061ESS5"/>
<gene>
    <name evidence="1" type="ORF">TCM_022047</name>
</gene>
<dbReference type="EMBL" id="CM001883">
    <property type="protein sequence ID" value="EOY07668.1"/>
    <property type="molecule type" value="Genomic_DNA"/>
</dbReference>
<dbReference type="Proteomes" id="UP000026915">
    <property type="component" value="Chromosome 5"/>
</dbReference>
<name>A0A061ESS5_THECC</name>
<reference evidence="1 2" key="1">
    <citation type="journal article" date="2013" name="Genome Biol.">
        <title>The genome sequence of the most widely cultivated cacao type and its use to identify candidate genes regulating pod color.</title>
        <authorList>
            <person name="Motamayor J.C."/>
            <person name="Mockaitis K."/>
            <person name="Schmutz J."/>
            <person name="Haiminen N."/>
            <person name="Iii D.L."/>
            <person name="Cornejo O."/>
            <person name="Findley S.D."/>
            <person name="Zheng P."/>
            <person name="Utro F."/>
            <person name="Royaert S."/>
            <person name="Saski C."/>
            <person name="Jenkins J."/>
            <person name="Podicheti R."/>
            <person name="Zhao M."/>
            <person name="Scheffler B.E."/>
            <person name="Stack J.C."/>
            <person name="Feltus F.A."/>
            <person name="Mustiga G.M."/>
            <person name="Amores F."/>
            <person name="Phillips W."/>
            <person name="Marelli J.P."/>
            <person name="May G.D."/>
            <person name="Shapiro H."/>
            <person name="Ma J."/>
            <person name="Bustamante C.D."/>
            <person name="Schnell R.J."/>
            <person name="Main D."/>
            <person name="Gilbert D."/>
            <person name="Parida L."/>
            <person name="Kuhn D.N."/>
        </authorList>
    </citation>
    <scope>NUCLEOTIDE SEQUENCE [LARGE SCALE GENOMIC DNA]</scope>
    <source>
        <strain evidence="2">cv. Matina 1-6</strain>
    </source>
</reference>
<evidence type="ECO:0000313" key="2">
    <source>
        <dbReference type="Proteomes" id="UP000026915"/>
    </source>
</evidence>
<keyword evidence="2" id="KW-1185">Reference proteome</keyword>
<proteinExistence type="predicted"/>
<protein>
    <submittedName>
        <fullName evidence="1">Uncharacterized protein</fullName>
    </submittedName>
</protein>
<evidence type="ECO:0000313" key="1">
    <source>
        <dbReference type="EMBL" id="EOY07668.1"/>
    </source>
</evidence>
<dbReference type="HOGENOM" id="CLU_2547168_0_0_1"/>
<organism evidence="1 2">
    <name type="scientific">Theobroma cacao</name>
    <name type="common">Cacao</name>
    <name type="synonym">Cocoa</name>
    <dbReference type="NCBI Taxonomy" id="3641"/>
    <lineage>
        <taxon>Eukaryota</taxon>
        <taxon>Viridiplantae</taxon>
        <taxon>Streptophyta</taxon>
        <taxon>Embryophyta</taxon>
        <taxon>Tracheophyta</taxon>
        <taxon>Spermatophyta</taxon>
        <taxon>Magnoliopsida</taxon>
        <taxon>eudicotyledons</taxon>
        <taxon>Gunneridae</taxon>
        <taxon>Pentapetalae</taxon>
        <taxon>rosids</taxon>
        <taxon>malvids</taxon>
        <taxon>Malvales</taxon>
        <taxon>Malvaceae</taxon>
        <taxon>Byttnerioideae</taxon>
        <taxon>Theobroma</taxon>
    </lineage>
</organism>
<dbReference type="Gramene" id="EOY07668">
    <property type="protein sequence ID" value="EOY07668"/>
    <property type="gene ID" value="TCM_022047"/>
</dbReference>
<sequence>MTTLCGNKHLDHQFTANFAIRIALMIQIDHNCSKPDQEYGHFHPRSIHHVVGFTKMSLNVSMHFEEACLSILIRALYPMQHIA</sequence>
<accession>A0A061ESS5</accession>
<dbReference type="InParanoid" id="A0A061ESS5"/>